<dbReference type="EMBL" id="VTFX01000001">
    <property type="protein sequence ID" value="KAD4060333.1"/>
    <property type="molecule type" value="Genomic_DNA"/>
</dbReference>
<comment type="caution">
    <text evidence="11">The sequence shown here is derived from an EMBL/GenBank/DDBJ whole genome shotgun (WGS) entry which is preliminary data.</text>
</comment>
<dbReference type="PROSITE" id="PS00474">
    <property type="entry name" value="RIBOSOMAL_L3"/>
    <property type="match status" value="1"/>
</dbReference>
<feature type="region of interest" description="Disordered" evidence="10">
    <location>
        <begin position="139"/>
        <end position="161"/>
    </location>
</feature>
<keyword evidence="12" id="KW-1185">Reference proteome</keyword>
<evidence type="ECO:0000256" key="6">
    <source>
        <dbReference type="ARBA" id="ARBA00035243"/>
    </source>
</evidence>
<accession>A0A5N6MU35</accession>
<evidence type="ECO:0000256" key="3">
    <source>
        <dbReference type="ARBA" id="ARBA00022884"/>
    </source>
</evidence>
<dbReference type="Proteomes" id="UP000326852">
    <property type="component" value="Unassembled WGS sequence"/>
</dbReference>
<dbReference type="HAMAP" id="MF_01325_B">
    <property type="entry name" value="Ribosomal_uL3_B"/>
    <property type="match status" value="1"/>
</dbReference>
<dbReference type="GO" id="GO:0019843">
    <property type="term" value="F:rRNA binding"/>
    <property type="evidence" value="ECO:0007669"/>
    <property type="project" value="UniProtKB-UniRule"/>
</dbReference>
<dbReference type="GO" id="GO:0006412">
    <property type="term" value="P:translation"/>
    <property type="evidence" value="ECO:0007669"/>
    <property type="project" value="UniProtKB-UniRule"/>
</dbReference>
<dbReference type="PANTHER" id="PTHR11229:SF16">
    <property type="entry name" value="LARGE RIBOSOMAL SUBUNIT PROTEIN UL3C"/>
    <property type="match status" value="1"/>
</dbReference>
<keyword evidence="2 7" id="KW-0699">rRNA-binding</keyword>
<evidence type="ECO:0000256" key="2">
    <source>
        <dbReference type="ARBA" id="ARBA00022730"/>
    </source>
</evidence>
<dbReference type="InterPro" id="IPR019926">
    <property type="entry name" value="Ribosomal_uL3_CS"/>
</dbReference>
<evidence type="ECO:0000256" key="9">
    <source>
        <dbReference type="RuleBase" id="RU003906"/>
    </source>
</evidence>
<reference evidence="11 12" key="1">
    <citation type="submission" date="2019-08" db="EMBL/GenBank/DDBJ databases">
        <title>Arthrobacter sp. nov., isolated from plateau pika and Tibetan wild ass.</title>
        <authorList>
            <person name="Ge Y."/>
        </authorList>
    </citation>
    <scope>NUCLEOTIDE SEQUENCE [LARGE SCALE GENOMIC DNA]</scope>
    <source>
        <strain evidence="11 12">785</strain>
    </source>
</reference>
<evidence type="ECO:0000313" key="11">
    <source>
        <dbReference type="EMBL" id="KAD4060333.1"/>
    </source>
</evidence>
<gene>
    <name evidence="7 11" type="primary">rplC</name>
    <name evidence="11" type="ORF">GD627_04620</name>
</gene>
<evidence type="ECO:0000256" key="8">
    <source>
        <dbReference type="RuleBase" id="RU003905"/>
    </source>
</evidence>
<dbReference type="GO" id="GO:0003735">
    <property type="term" value="F:structural constituent of ribosome"/>
    <property type="evidence" value="ECO:0007669"/>
    <property type="project" value="UniProtKB-UniRule"/>
</dbReference>
<keyword evidence="5 7" id="KW-0687">Ribonucleoprotein</keyword>
<dbReference type="RefSeq" id="WP_152271515.1">
    <property type="nucleotide sequence ID" value="NZ_VTFX01000001.1"/>
</dbReference>
<keyword evidence="4 7" id="KW-0689">Ribosomal protein</keyword>
<dbReference type="InterPro" id="IPR009000">
    <property type="entry name" value="Transl_B-barrel_sf"/>
</dbReference>
<keyword evidence="3 7" id="KW-0694">RNA-binding</keyword>
<organism evidence="11 12">
    <name type="scientific">Arthrobacter yangruifuii</name>
    <dbReference type="NCBI Taxonomy" id="2606616"/>
    <lineage>
        <taxon>Bacteria</taxon>
        <taxon>Bacillati</taxon>
        <taxon>Actinomycetota</taxon>
        <taxon>Actinomycetes</taxon>
        <taxon>Micrococcales</taxon>
        <taxon>Micrococcaceae</taxon>
        <taxon>Arthrobacter</taxon>
    </lineage>
</organism>
<dbReference type="AlphaFoldDB" id="A0A5N6MU35"/>
<dbReference type="Pfam" id="PF00297">
    <property type="entry name" value="Ribosomal_L3"/>
    <property type="match status" value="1"/>
</dbReference>
<evidence type="ECO:0000313" key="12">
    <source>
        <dbReference type="Proteomes" id="UP000326852"/>
    </source>
</evidence>
<dbReference type="Gene3D" id="3.30.160.810">
    <property type="match status" value="1"/>
</dbReference>
<protein>
    <recommendedName>
        <fullName evidence="6 7">Large ribosomal subunit protein uL3</fullName>
    </recommendedName>
</protein>
<dbReference type="NCBIfam" id="TIGR03625">
    <property type="entry name" value="L3_bact"/>
    <property type="match status" value="1"/>
</dbReference>
<evidence type="ECO:0000256" key="1">
    <source>
        <dbReference type="ARBA" id="ARBA00006540"/>
    </source>
</evidence>
<comment type="similarity">
    <text evidence="1 7 8">Belongs to the universal ribosomal protein uL3 family.</text>
</comment>
<dbReference type="InterPro" id="IPR000597">
    <property type="entry name" value="Ribosomal_uL3"/>
</dbReference>
<dbReference type="PANTHER" id="PTHR11229">
    <property type="entry name" value="50S RIBOSOMAL PROTEIN L3"/>
    <property type="match status" value="1"/>
</dbReference>
<dbReference type="FunFam" id="2.40.30.10:FF:000004">
    <property type="entry name" value="50S ribosomal protein L3"/>
    <property type="match status" value="1"/>
</dbReference>
<dbReference type="FunFam" id="3.30.160.810:FF:000001">
    <property type="entry name" value="50S ribosomal protein L3"/>
    <property type="match status" value="1"/>
</dbReference>
<comment type="subunit">
    <text evidence="7 9">Part of the 50S ribosomal subunit. Forms a cluster with proteins L14 and L19.</text>
</comment>
<dbReference type="InterPro" id="IPR019927">
    <property type="entry name" value="Ribosomal_uL3_bac/org-type"/>
</dbReference>
<proteinExistence type="inferred from homology"/>
<sequence>MSTSLTRQVKGLLGTKLGMTQVWDENNKLIPVTVVQADSNVITQLRNAEKDGYTAVQIGYGQIDPRKVTKPLAGHFEKAGVTPRRHVVELRTADADTYELGQELSVEIFAAGQKVDVVGTSKGKGFAGVMKRHGFHGVGASHGAHKNHRKPGSIGGASTPGRVFKGVRMAGRMGGVRHTTMNLTVHGVDAEKSLLLIKGAVPGARGQVVLVRTAVKGA</sequence>
<evidence type="ECO:0000256" key="5">
    <source>
        <dbReference type="ARBA" id="ARBA00023274"/>
    </source>
</evidence>
<dbReference type="Gene3D" id="2.40.30.10">
    <property type="entry name" value="Translation factors"/>
    <property type="match status" value="1"/>
</dbReference>
<dbReference type="SUPFAM" id="SSF50447">
    <property type="entry name" value="Translation proteins"/>
    <property type="match status" value="1"/>
</dbReference>
<name>A0A5N6MU35_9MICC</name>
<evidence type="ECO:0000256" key="7">
    <source>
        <dbReference type="HAMAP-Rule" id="MF_01325"/>
    </source>
</evidence>
<evidence type="ECO:0000256" key="4">
    <source>
        <dbReference type="ARBA" id="ARBA00022980"/>
    </source>
</evidence>
<evidence type="ECO:0000256" key="10">
    <source>
        <dbReference type="SAM" id="MobiDB-lite"/>
    </source>
</evidence>
<comment type="function">
    <text evidence="7 9">One of the primary rRNA binding proteins, it binds directly near the 3'-end of the 23S rRNA, where it nucleates assembly of the 50S subunit.</text>
</comment>
<dbReference type="GO" id="GO:0022625">
    <property type="term" value="C:cytosolic large ribosomal subunit"/>
    <property type="evidence" value="ECO:0007669"/>
    <property type="project" value="TreeGrafter"/>
</dbReference>